<reference evidence="2 3" key="1">
    <citation type="submission" date="2020-07" db="EMBL/GenBank/DDBJ databases">
        <title>Metarhizium humberi genome.</title>
        <authorList>
            <person name="Lysoe E."/>
        </authorList>
    </citation>
    <scope>NUCLEOTIDE SEQUENCE [LARGE SCALE GENOMIC DNA]</scope>
    <source>
        <strain evidence="2 3">ESALQ1638</strain>
    </source>
</reference>
<comment type="caution">
    <text evidence="2">The sequence shown here is derived from an EMBL/GenBank/DDBJ whole genome shotgun (WGS) entry which is preliminary data.</text>
</comment>
<name>A0A9P8S399_9HYPO</name>
<evidence type="ECO:0000256" key="1">
    <source>
        <dbReference type="SAM" id="MobiDB-lite"/>
    </source>
</evidence>
<proteinExistence type="predicted"/>
<dbReference type="AlphaFoldDB" id="A0A9P8S399"/>
<organism evidence="2 3">
    <name type="scientific">Metarhizium humberi</name>
    <dbReference type="NCBI Taxonomy" id="2596975"/>
    <lineage>
        <taxon>Eukaryota</taxon>
        <taxon>Fungi</taxon>
        <taxon>Dikarya</taxon>
        <taxon>Ascomycota</taxon>
        <taxon>Pezizomycotina</taxon>
        <taxon>Sordariomycetes</taxon>
        <taxon>Hypocreomycetidae</taxon>
        <taxon>Hypocreales</taxon>
        <taxon>Clavicipitaceae</taxon>
        <taxon>Metarhizium</taxon>
    </lineage>
</organism>
<dbReference type="EMBL" id="JACEFI010000041">
    <property type="protein sequence ID" value="KAH0591933.1"/>
    <property type="molecule type" value="Genomic_DNA"/>
</dbReference>
<dbReference type="Proteomes" id="UP000764110">
    <property type="component" value="Unassembled WGS sequence"/>
</dbReference>
<evidence type="ECO:0000313" key="2">
    <source>
        <dbReference type="EMBL" id="KAH0591933.1"/>
    </source>
</evidence>
<feature type="compositionally biased region" description="Basic and acidic residues" evidence="1">
    <location>
        <begin position="14"/>
        <end position="23"/>
    </location>
</feature>
<gene>
    <name evidence="2" type="ORF">MHUMG1_10308</name>
</gene>
<evidence type="ECO:0000313" key="3">
    <source>
        <dbReference type="Proteomes" id="UP000764110"/>
    </source>
</evidence>
<sequence length="90" mass="9596">MAALSSPIGTDPPARIDGKQEWRHPHQVYLDDEPGGPRDRLHFNVPCGDGSRRGEDGFSPSDITDGKAVCGGQREMPACRFAYAASAALG</sequence>
<protein>
    <submittedName>
        <fullName evidence="2">Uncharacterized protein</fullName>
    </submittedName>
</protein>
<accession>A0A9P8S399</accession>
<feature type="region of interest" description="Disordered" evidence="1">
    <location>
        <begin position="1"/>
        <end position="23"/>
    </location>
</feature>
<keyword evidence="3" id="KW-1185">Reference proteome</keyword>